<name>A0A4Z0ZG16_9PEZI</name>
<gene>
    <name evidence="2" type="ORF">E0Z10_g88</name>
</gene>
<evidence type="ECO:0000313" key="2">
    <source>
        <dbReference type="EMBL" id="TGJ88646.1"/>
    </source>
</evidence>
<dbReference type="AlphaFoldDB" id="A0A4Z0ZG16"/>
<feature type="compositionally biased region" description="Low complexity" evidence="1">
    <location>
        <begin position="165"/>
        <end position="178"/>
    </location>
</feature>
<feature type="compositionally biased region" description="Low complexity" evidence="1">
    <location>
        <begin position="249"/>
        <end position="263"/>
    </location>
</feature>
<comment type="caution">
    <text evidence="2">The sequence shown here is derived from an EMBL/GenBank/DDBJ whole genome shotgun (WGS) entry which is preliminary data.</text>
</comment>
<dbReference type="EMBL" id="SKBN01000001">
    <property type="protein sequence ID" value="TGJ88646.1"/>
    <property type="molecule type" value="Genomic_DNA"/>
</dbReference>
<dbReference type="OrthoDB" id="3946741at2759"/>
<feature type="compositionally biased region" description="Low complexity" evidence="1">
    <location>
        <begin position="700"/>
        <end position="711"/>
    </location>
</feature>
<protein>
    <submittedName>
        <fullName evidence="2">Uncharacterized protein</fullName>
    </submittedName>
</protein>
<feature type="compositionally biased region" description="Polar residues" evidence="1">
    <location>
        <begin position="495"/>
        <end position="505"/>
    </location>
</feature>
<feature type="compositionally biased region" description="Low complexity" evidence="1">
    <location>
        <begin position="378"/>
        <end position="407"/>
    </location>
</feature>
<evidence type="ECO:0000256" key="1">
    <source>
        <dbReference type="SAM" id="MobiDB-lite"/>
    </source>
</evidence>
<accession>A0A4Z0ZG16</accession>
<feature type="compositionally biased region" description="Pro residues" evidence="1">
    <location>
        <begin position="607"/>
        <end position="621"/>
    </location>
</feature>
<feature type="compositionally biased region" description="Polar residues" evidence="1">
    <location>
        <begin position="424"/>
        <end position="437"/>
    </location>
</feature>
<proteinExistence type="predicted"/>
<keyword evidence="3" id="KW-1185">Reference proteome</keyword>
<dbReference type="Proteomes" id="UP000297716">
    <property type="component" value="Unassembled WGS sequence"/>
</dbReference>
<evidence type="ECO:0000313" key="3">
    <source>
        <dbReference type="Proteomes" id="UP000297716"/>
    </source>
</evidence>
<feature type="region of interest" description="Disordered" evidence="1">
    <location>
        <begin position="677"/>
        <end position="720"/>
    </location>
</feature>
<feature type="region of interest" description="Disordered" evidence="1">
    <location>
        <begin position="165"/>
        <end position="268"/>
    </location>
</feature>
<reference evidence="2 3" key="1">
    <citation type="submission" date="2019-03" db="EMBL/GenBank/DDBJ databases">
        <title>Draft genome sequence of Xylaria hypoxylon DSM 108379, a ubiquitous saprotrophic-parasitic fungi on hardwood.</title>
        <authorList>
            <person name="Buettner E."/>
            <person name="Leonhardt S."/>
            <person name="Gebauer A.M."/>
            <person name="Liers C."/>
            <person name="Hofrichter M."/>
            <person name="Kellner H."/>
        </authorList>
    </citation>
    <scope>NUCLEOTIDE SEQUENCE [LARGE SCALE GENOMIC DNA]</scope>
    <source>
        <strain evidence="2 3">DSM 108379</strain>
    </source>
</reference>
<organism evidence="2 3">
    <name type="scientific">Xylaria hypoxylon</name>
    <dbReference type="NCBI Taxonomy" id="37992"/>
    <lineage>
        <taxon>Eukaryota</taxon>
        <taxon>Fungi</taxon>
        <taxon>Dikarya</taxon>
        <taxon>Ascomycota</taxon>
        <taxon>Pezizomycotina</taxon>
        <taxon>Sordariomycetes</taxon>
        <taxon>Xylariomycetidae</taxon>
        <taxon>Xylariales</taxon>
        <taxon>Xylariaceae</taxon>
        <taxon>Xylaria</taxon>
    </lineage>
</organism>
<dbReference type="STRING" id="37992.A0A4Z0ZG16"/>
<sequence length="739" mass="79552">MDLLDIDSLLSFYFTLPCLCPAQSISGFTVGEAALQCLVGYAQLGLCDEQDAGGPAPARVLNMCSGQESALPNTHPTLTATLVVPPSGDPNNIENQHSLTISHYQSKFFFGNHNHGDDFIADSNSDFNFDFNSDFKSDGKPNFRAVVSHTTGAGSDSRNFYFIPRAAPSAPSAPQAAQPEPPIQSPKIDRSTIGLAISRPRSLLPPRPSPKIHSPAMSSPRQVEVLPQRRPSKLLPPRPALTLNIPSKAVTSSAPSSQAPPTTDRASTFTNLTGFADLDSEAAEGEQTWRPPPTDPLSATTLYIADKYGNWVLSNDRRRSQIAQITQAVELDTHTPLTKSPIEKQEEVAKMAAAISATTALPRAPRPAFLSQDPANQTYSQSSSLYSQASATRQTGRRNSFGRSSVSRSRKSGGGPGINRSDSKASVTTIQTSSTGGNDDGTIYENDIARLSQLSPVEESPDPATKRPRITYPKITGRLDGATIRYVPPPRRPSFTGSPSGQPSPTLGAVYTGEGSPSAYPLPLNPKRKGRRFASTEMTGSGFTPEPPNVEVFPLQDYARSNEMLRPEPYLRPGPASTQPTGSYRYVDSQQRDPFRTPPHQTIPTFTPSPPSPSSKSPSPPSEEKRSVTPPQPRIIDRGRPHIASQRVVSGTSFGTVSSTASSLLAKRLGSNRASALVLDPNGKKSQQWRRQAGGGDNGLLSPYSLELSSPKGTLPQTPIWQPKLTPTRWGDDLYLNVQ</sequence>
<feature type="region of interest" description="Disordered" evidence="1">
    <location>
        <begin position="365"/>
        <end position="648"/>
    </location>
</feature>